<dbReference type="InterPro" id="IPR036390">
    <property type="entry name" value="WH_DNA-bd_sf"/>
</dbReference>
<dbReference type="PROSITE" id="PS52050">
    <property type="entry name" value="WYL"/>
    <property type="match status" value="1"/>
</dbReference>
<comment type="caution">
    <text evidence="3">The sequence shown here is derived from an EMBL/GenBank/DDBJ whole genome shotgun (WGS) entry which is preliminary data.</text>
</comment>
<protein>
    <submittedName>
        <fullName evidence="3">Transcriptional regulator, DeoR family</fullName>
    </submittedName>
</protein>
<dbReference type="Gene3D" id="1.10.10.10">
    <property type="entry name" value="Winged helix-like DNA-binding domain superfamily/Winged helix DNA-binding domain"/>
    <property type="match status" value="1"/>
</dbReference>
<feature type="domain" description="WYL" evidence="2">
    <location>
        <begin position="138"/>
        <end position="203"/>
    </location>
</feature>
<dbReference type="EMBL" id="ANAH02000066">
    <property type="protein sequence ID" value="EPX56384.1"/>
    <property type="molecule type" value="Genomic_DNA"/>
</dbReference>
<dbReference type="OrthoDB" id="9787242at2"/>
<evidence type="ECO:0000259" key="1">
    <source>
        <dbReference type="Pfam" id="PF08279"/>
    </source>
</evidence>
<dbReference type="SUPFAM" id="SSF46785">
    <property type="entry name" value="Winged helix' DNA-binding domain"/>
    <property type="match status" value="1"/>
</dbReference>
<dbReference type="InterPro" id="IPR013196">
    <property type="entry name" value="HTH_11"/>
</dbReference>
<reference evidence="3" key="1">
    <citation type="submission" date="2013-05" db="EMBL/GenBank/DDBJ databases">
        <title>Genome assembly of Cystobacter fuscus DSM 2262.</title>
        <authorList>
            <person name="Sharma G."/>
            <person name="Khatri I."/>
            <person name="Kaur C."/>
            <person name="Mayilraj S."/>
            <person name="Subramanian S."/>
        </authorList>
    </citation>
    <scope>NUCLEOTIDE SEQUENCE [LARGE SCALE GENOMIC DNA]</scope>
    <source>
        <strain evidence="3">DSM 2262</strain>
    </source>
</reference>
<dbReference type="RefSeq" id="WP_002620670.1">
    <property type="nucleotide sequence ID" value="NZ_ANAH02000066.1"/>
</dbReference>
<feature type="domain" description="Helix-turn-helix type 11" evidence="1">
    <location>
        <begin position="6"/>
        <end position="60"/>
    </location>
</feature>
<dbReference type="InterPro" id="IPR036388">
    <property type="entry name" value="WH-like_DNA-bd_sf"/>
</dbReference>
<dbReference type="Pfam" id="PF08279">
    <property type="entry name" value="HTH_11"/>
    <property type="match status" value="1"/>
</dbReference>
<evidence type="ECO:0000313" key="4">
    <source>
        <dbReference type="Proteomes" id="UP000011682"/>
    </source>
</evidence>
<proteinExistence type="predicted"/>
<organism evidence="3 4">
    <name type="scientific">Cystobacter fuscus (strain ATCC 25194 / DSM 2262 / NBRC 100088 / M29)</name>
    <dbReference type="NCBI Taxonomy" id="1242864"/>
    <lineage>
        <taxon>Bacteria</taxon>
        <taxon>Pseudomonadati</taxon>
        <taxon>Myxococcota</taxon>
        <taxon>Myxococcia</taxon>
        <taxon>Myxococcales</taxon>
        <taxon>Cystobacterineae</taxon>
        <taxon>Archangiaceae</taxon>
        <taxon>Cystobacter</taxon>
    </lineage>
</organism>
<dbReference type="AlphaFoldDB" id="S9Q4W0"/>
<dbReference type="PANTHER" id="PTHR34580:SF3">
    <property type="entry name" value="PROTEIN PAFB"/>
    <property type="match status" value="1"/>
</dbReference>
<dbReference type="InterPro" id="IPR026881">
    <property type="entry name" value="WYL_dom"/>
</dbReference>
<evidence type="ECO:0000259" key="2">
    <source>
        <dbReference type="Pfam" id="PF13280"/>
    </source>
</evidence>
<dbReference type="Pfam" id="PF13280">
    <property type="entry name" value="WYL"/>
    <property type="match status" value="1"/>
</dbReference>
<name>S9Q4W0_CYSF2</name>
<dbReference type="Proteomes" id="UP000011682">
    <property type="component" value="Unassembled WGS sequence"/>
</dbReference>
<sequence>MSRAERLLELLQLLRRQRGPVSGAVLADKLGISLRTLYRDIASLQAQGAGIEGEPGFGYILRPGFMLPPLMFSEEELEALVLGSRWVAHRADDRLGLAARDALAKIAAVLPEDLRDDLESSTLLVGPGEPLVAGDLDLGTVRRAIREERKLVITYRDLKEAESTRTIWPFALGFFDRVRVIVAWCELRQGFRHFRADRLTTLTPSQTRYPRRRQALLREWREHTRIPPQ</sequence>
<accession>S9Q4W0</accession>
<dbReference type="eggNOG" id="COG2378">
    <property type="taxonomic scope" value="Bacteria"/>
</dbReference>
<dbReference type="InterPro" id="IPR051534">
    <property type="entry name" value="CBASS_pafABC_assoc_protein"/>
</dbReference>
<dbReference type="PANTHER" id="PTHR34580">
    <property type="match status" value="1"/>
</dbReference>
<keyword evidence="4" id="KW-1185">Reference proteome</keyword>
<gene>
    <name evidence="3" type="ORF">D187_007726</name>
</gene>
<evidence type="ECO:0000313" key="3">
    <source>
        <dbReference type="EMBL" id="EPX56384.1"/>
    </source>
</evidence>